<evidence type="ECO:0000259" key="1">
    <source>
        <dbReference type="SMART" id="SM00382"/>
    </source>
</evidence>
<reference evidence="2 3" key="1">
    <citation type="journal article" date="2015" name="Genome Announc.">
        <title>Draft Genome Sequence of Burkholderia sp. Strain PML1(12), an Ectomycorrhizosphere-Inhabiting Bacterium with Effective Mineral-Weathering Ability.</title>
        <authorList>
            <person name="Uroz S."/>
            <person name="Oger P."/>
        </authorList>
    </citation>
    <scope>NUCLEOTIDE SEQUENCE [LARGE SCALE GENOMIC DNA]</scope>
    <source>
        <strain evidence="3">PML1(12)</strain>
    </source>
</reference>
<feature type="domain" description="AAA+ ATPase" evidence="1">
    <location>
        <begin position="180"/>
        <end position="365"/>
    </location>
</feature>
<evidence type="ECO:0000313" key="3">
    <source>
        <dbReference type="Proteomes" id="UP000035963"/>
    </source>
</evidence>
<sequence>MDDHDTETGHAASIRCFHETPAAGARYAHPPAVLLRAPRCLADTGLPPMFIVQLLLKSMLLNGKSSLGDLIGRHCLTAPVLDETIGFLVHEHLIEIAYRGATDLEVHLRLTDAGRTLAAAEAVRCAYCGPAPVSIESYLDVVRAYSVRRIRVTQHDVHAAFAGIVVDASLLDSAVAALNAGRPLMLYGPAGSGKTYLAERLGKLLQGAVPVPYAIHVGGEVVQLHDPFVHHDARSDDLPDMTDRRWRVCKRPVVISGGDLTLAMLDLQYNPNNGLYQAPPHMKANMGLYVVDDLGRQRVAPADLLNRWITPLDRGVDQFALQSGARFIAPFDVWPVFSSNLAPAELNDDAFLRRLGSKLHVGPLCIEDYRRVFDERCAALQLEADAGVSDYLLHELHVRTGTPFLACYPDDLLAVLRAFALYRGDSPVVTVHGLAHAWRSYFGTGPEYEHAHPPAAQRTSRQYAGS</sequence>
<dbReference type="InterPro" id="IPR003593">
    <property type="entry name" value="AAA+_ATPase"/>
</dbReference>
<dbReference type="Proteomes" id="UP000035963">
    <property type="component" value="Unassembled WGS sequence"/>
</dbReference>
<name>A0A0J1CSC8_9BURK</name>
<accession>A0A0J1CSC8</accession>
<keyword evidence="3" id="KW-1185">Reference proteome</keyword>
<evidence type="ECO:0000313" key="2">
    <source>
        <dbReference type="EMBL" id="KLU23517.1"/>
    </source>
</evidence>
<organism evidence="2 3">
    <name type="scientific">Caballeronia mineralivorans PML1(12)</name>
    <dbReference type="NCBI Taxonomy" id="908627"/>
    <lineage>
        <taxon>Bacteria</taxon>
        <taxon>Pseudomonadati</taxon>
        <taxon>Pseudomonadota</taxon>
        <taxon>Betaproteobacteria</taxon>
        <taxon>Burkholderiales</taxon>
        <taxon>Burkholderiaceae</taxon>
        <taxon>Caballeronia</taxon>
    </lineage>
</organism>
<proteinExistence type="predicted"/>
<dbReference type="RefSeq" id="WP_047849411.1">
    <property type="nucleotide sequence ID" value="NZ_AEJF01000145.1"/>
</dbReference>
<protein>
    <submittedName>
        <fullName evidence="2">ATPase</fullName>
    </submittedName>
</protein>
<dbReference type="OrthoDB" id="9783370at2"/>
<comment type="caution">
    <text evidence="2">The sequence shown here is derived from an EMBL/GenBank/DDBJ whole genome shotgun (WGS) entry which is preliminary data.</text>
</comment>
<dbReference type="PATRIC" id="fig|908627.4.peg.5575"/>
<dbReference type="InterPro" id="IPR027417">
    <property type="entry name" value="P-loop_NTPase"/>
</dbReference>
<dbReference type="EMBL" id="AEJF01000145">
    <property type="protein sequence ID" value="KLU23517.1"/>
    <property type="molecule type" value="Genomic_DNA"/>
</dbReference>
<dbReference type="SMART" id="SM00382">
    <property type="entry name" value="AAA"/>
    <property type="match status" value="1"/>
</dbReference>
<dbReference type="AlphaFoldDB" id="A0A0J1CSC8"/>
<dbReference type="SUPFAM" id="SSF52540">
    <property type="entry name" value="P-loop containing nucleoside triphosphate hydrolases"/>
    <property type="match status" value="1"/>
</dbReference>
<dbReference type="Gene3D" id="3.40.50.300">
    <property type="entry name" value="P-loop containing nucleotide triphosphate hydrolases"/>
    <property type="match status" value="1"/>
</dbReference>
<gene>
    <name evidence="2" type="ORF">EOS_24980</name>
</gene>